<feature type="transmembrane region" description="Helical" evidence="7">
    <location>
        <begin position="430"/>
        <end position="449"/>
    </location>
</feature>
<comment type="similarity">
    <text evidence="6">Belongs to the ABC-4 integral membrane protein family.</text>
</comment>
<feature type="domain" description="ABC3 transporter permease C-terminal" evidence="8">
    <location>
        <begin position="266"/>
        <end position="379"/>
    </location>
</feature>
<evidence type="ECO:0000256" key="7">
    <source>
        <dbReference type="SAM" id="Phobius"/>
    </source>
</evidence>
<feature type="transmembrane region" description="Helical" evidence="7">
    <location>
        <begin position="308"/>
        <end position="335"/>
    </location>
</feature>
<comment type="subcellular location">
    <subcellularLocation>
        <location evidence="1">Cell membrane</location>
        <topology evidence="1">Multi-pass membrane protein</topology>
    </subcellularLocation>
</comment>
<evidence type="ECO:0000256" key="1">
    <source>
        <dbReference type="ARBA" id="ARBA00004651"/>
    </source>
</evidence>
<comment type="caution">
    <text evidence="9">The sequence shown here is derived from an EMBL/GenBank/DDBJ whole genome shotgun (WGS) entry which is preliminary data.</text>
</comment>
<dbReference type="Proteomes" id="UP000323454">
    <property type="component" value="Unassembled WGS sequence"/>
</dbReference>
<feature type="transmembrane region" description="Helical" evidence="7">
    <location>
        <begin position="761"/>
        <end position="784"/>
    </location>
</feature>
<dbReference type="PANTHER" id="PTHR30572:SF4">
    <property type="entry name" value="ABC TRANSPORTER PERMEASE YTRF"/>
    <property type="match status" value="1"/>
</dbReference>
<evidence type="ECO:0000313" key="10">
    <source>
        <dbReference type="Proteomes" id="UP000323454"/>
    </source>
</evidence>
<feature type="transmembrane region" description="Helical" evidence="7">
    <location>
        <begin position="260"/>
        <end position="287"/>
    </location>
</feature>
<dbReference type="AlphaFoldDB" id="A0A5B2WPL8"/>
<evidence type="ECO:0000259" key="8">
    <source>
        <dbReference type="Pfam" id="PF02687"/>
    </source>
</evidence>
<dbReference type="GO" id="GO:0022857">
    <property type="term" value="F:transmembrane transporter activity"/>
    <property type="evidence" value="ECO:0007669"/>
    <property type="project" value="TreeGrafter"/>
</dbReference>
<keyword evidence="2" id="KW-1003">Cell membrane</keyword>
<reference evidence="9 10" key="1">
    <citation type="submission" date="2019-09" db="EMBL/GenBank/DDBJ databases">
        <title>Goodfellowia gen. nov., a new genus of the Pseudonocardineae related to Actinoalloteichus, containing Goodfellowia coeruleoviolacea gen. nov., comb. nov. gen. nov., comb. nov.</title>
        <authorList>
            <person name="Labeda D."/>
        </authorList>
    </citation>
    <scope>NUCLEOTIDE SEQUENCE [LARGE SCALE GENOMIC DNA]</scope>
    <source>
        <strain evidence="9 10">AN110305</strain>
    </source>
</reference>
<sequence>MSGRVLSSPLGRIVRSGVGRKRVQTVVMTLTTLLAVAASVLAAGLLVDSQAPFERAFAAQHGAQLTAQINGATASAAQIAATAHAPVVTASAGPYPVASLHPVAGSGADLPAGTALKQMTVVGRSGPASTVDSMTLASGTWASGPDQVVLRAGPGQGTDFTLGSHVTFPDAPGRPTLTVVGFANSVSDTADAWVTPAQLTALSAGASQYQMLYRFTDATTGTQMNADRTAITAALPQGALTGAQSWLQIQLTADGQTAGFVPFVAAFGILGLLMSVLIVGIIVSGAVSSQTRRIGIIKALGFTPAQVVRAYIGQALIPAAVGAVLGVLAGNVLAIPALRDTETVYGTGRQTIPGWVDIAVAVTALALVVGAAWALALRAGRLRTVDAIAIGHAPPAGRGRWARRAASRLPLPRPVVIGLANPFTRPARTLAMTGAVLLGAASVTFALGLTTSLADAQHAPQVATLGNVVVNLGDAHPGIPIKGDPHLAAASPARVAADITAQPGTATYVGSADTTVGVAGITGGVSVIGFTGDTAWASYQMISGQWFTGPGQAVVPTRFLAATGDTLGDTVTLTKGGRQVSLRITGEALDTSEHGMQILTDLTSLDGLGLGLQPQQFNIQLTSGTDRTSYVDALNAKFASIAAQAQPNLDGGGTVTAAAQALAALLTVMIVAVAGLGVLNLVVLDTRQRVHDLGVFKALGMSPGQTIIMVLTSVAGIGLVAGIIGVPLGILTLDYVMPLMGNAIGTAIPSADINVYSLPELAALALGGIVIALAGAALPAGWAAGARPITALRAE</sequence>
<keyword evidence="5 7" id="KW-0472">Membrane</keyword>
<dbReference type="RefSeq" id="WP_149854088.1">
    <property type="nucleotide sequence ID" value="NZ_VUOB01000072.1"/>
</dbReference>
<dbReference type="InterPro" id="IPR003838">
    <property type="entry name" value="ABC3_permease_C"/>
</dbReference>
<keyword evidence="3 7" id="KW-0812">Transmembrane</keyword>
<accession>A0A5B2WPL8</accession>
<protein>
    <submittedName>
        <fullName evidence="9">FtsX-like permease family protein</fullName>
    </submittedName>
</protein>
<evidence type="ECO:0000256" key="5">
    <source>
        <dbReference type="ARBA" id="ARBA00023136"/>
    </source>
</evidence>
<gene>
    <name evidence="9" type="ORF">F0L68_34530</name>
</gene>
<dbReference type="OrthoDB" id="3207485at2"/>
<reference evidence="9 10" key="2">
    <citation type="submission" date="2019-09" db="EMBL/GenBank/DDBJ databases">
        <authorList>
            <person name="Jin C."/>
        </authorList>
    </citation>
    <scope>NUCLEOTIDE SEQUENCE [LARGE SCALE GENOMIC DNA]</scope>
    <source>
        <strain evidence="9 10">AN110305</strain>
    </source>
</reference>
<evidence type="ECO:0000256" key="6">
    <source>
        <dbReference type="ARBA" id="ARBA00038076"/>
    </source>
</evidence>
<keyword evidence="4 7" id="KW-1133">Transmembrane helix</keyword>
<dbReference type="GO" id="GO:0005886">
    <property type="term" value="C:plasma membrane"/>
    <property type="evidence" value="ECO:0007669"/>
    <property type="project" value="UniProtKB-SubCell"/>
</dbReference>
<dbReference type="Pfam" id="PF02687">
    <property type="entry name" value="FtsX"/>
    <property type="match status" value="2"/>
</dbReference>
<feature type="transmembrane region" description="Helical" evidence="7">
    <location>
        <begin position="705"/>
        <end position="730"/>
    </location>
</feature>
<dbReference type="InterPro" id="IPR050250">
    <property type="entry name" value="Macrolide_Exporter_MacB"/>
</dbReference>
<evidence type="ECO:0000256" key="3">
    <source>
        <dbReference type="ARBA" id="ARBA00022692"/>
    </source>
</evidence>
<feature type="domain" description="ABC3 transporter permease C-terminal" evidence="8">
    <location>
        <begin position="666"/>
        <end position="780"/>
    </location>
</feature>
<organism evidence="9 10">
    <name type="scientific">Solihabitans fulvus</name>
    <dbReference type="NCBI Taxonomy" id="1892852"/>
    <lineage>
        <taxon>Bacteria</taxon>
        <taxon>Bacillati</taxon>
        <taxon>Actinomycetota</taxon>
        <taxon>Actinomycetes</taxon>
        <taxon>Pseudonocardiales</taxon>
        <taxon>Pseudonocardiaceae</taxon>
        <taxon>Solihabitans</taxon>
    </lineage>
</organism>
<name>A0A5B2WPL8_9PSEU</name>
<feature type="transmembrane region" description="Helical" evidence="7">
    <location>
        <begin position="662"/>
        <end position="684"/>
    </location>
</feature>
<feature type="transmembrane region" description="Helical" evidence="7">
    <location>
        <begin position="355"/>
        <end position="376"/>
    </location>
</feature>
<evidence type="ECO:0000256" key="4">
    <source>
        <dbReference type="ARBA" id="ARBA00022989"/>
    </source>
</evidence>
<evidence type="ECO:0000256" key="2">
    <source>
        <dbReference type="ARBA" id="ARBA00022475"/>
    </source>
</evidence>
<dbReference type="EMBL" id="VUOB01000072">
    <property type="protein sequence ID" value="KAA2252878.1"/>
    <property type="molecule type" value="Genomic_DNA"/>
</dbReference>
<proteinExistence type="inferred from homology"/>
<evidence type="ECO:0000313" key="9">
    <source>
        <dbReference type="EMBL" id="KAA2252878.1"/>
    </source>
</evidence>
<dbReference type="PANTHER" id="PTHR30572">
    <property type="entry name" value="MEMBRANE COMPONENT OF TRANSPORTER-RELATED"/>
    <property type="match status" value="1"/>
</dbReference>
<keyword evidence="10" id="KW-1185">Reference proteome</keyword>